<dbReference type="InterPro" id="IPR036691">
    <property type="entry name" value="Endo/exonu/phosph_ase_sf"/>
</dbReference>
<proteinExistence type="predicted"/>
<keyword evidence="2" id="KW-1185">Reference proteome</keyword>
<dbReference type="EMBL" id="JBBWWQ010000011">
    <property type="protein sequence ID" value="KAK8936381.1"/>
    <property type="molecule type" value="Genomic_DNA"/>
</dbReference>
<organism evidence="1 2">
    <name type="scientific">Platanthera zijinensis</name>
    <dbReference type="NCBI Taxonomy" id="2320716"/>
    <lineage>
        <taxon>Eukaryota</taxon>
        <taxon>Viridiplantae</taxon>
        <taxon>Streptophyta</taxon>
        <taxon>Embryophyta</taxon>
        <taxon>Tracheophyta</taxon>
        <taxon>Spermatophyta</taxon>
        <taxon>Magnoliopsida</taxon>
        <taxon>Liliopsida</taxon>
        <taxon>Asparagales</taxon>
        <taxon>Orchidaceae</taxon>
        <taxon>Orchidoideae</taxon>
        <taxon>Orchideae</taxon>
        <taxon>Orchidinae</taxon>
        <taxon>Platanthera</taxon>
    </lineage>
</organism>
<reference evidence="1 2" key="1">
    <citation type="journal article" date="2022" name="Nat. Plants">
        <title>Genomes of leafy and leafless Platanthera orchids illuminate the evolution of mycoheterotrophy.</title>
        <authorList>
            <person name="Li M.H."/>
            <person name="Liu K.W."/>
            <person name="Li Z."/>
            <person name="Lu H.C."/>
            <person name="Ye Q.L."/>
            <person name="Zhang D."/>
            <person name="Wang J.Y."/>
            <person name="Li Y.F."/>
            <person name="Zhong Z.M."/>
            <person name="Liu X."/>
            <person name="Yu X."/>
            <person name="Liu D.K."/>
            <person name="Tu X.D."/>
            <person name="Liu B."/>
            <person name="Hao Y."/>
            <person name="Liao X.Y."/>
            <person name="Jiang Y.T."/>
            <person name="Sun W.H."/>
            <person name="Chen J."/>
            <person name="Chen Y.Q."/>
            <person name="Ai Y."/>
            <person name="Zhai J.W."/>
            <person name="Wu S.S."/>
            <person name="Zhou Z."/>
            <person name="Hsiao Y.Y."/>
            <person name="Wu W.L."/>
            <person name="Chen Y.Y."/>
            <person name="Lin Y.F."/>
            <person name="Hsu J.L."/>
            <person name="Li C.Y."/>
            <person name="Wang Z.W."/>
            <person name="Zhao X."/>
            <person name="Zhong W.Y."/>
            <person name="Ma X.K."/>
            <person name="Ma L."/>
            <person name="Huang J."/>
            <person name="Chen G.Z."/>
            <person name="Huang M.Z."/>
            <person name="Huang L."/>
            <person name="Peng D.H."/>
            <person name="Luo Y.B."/>
            <person name="Zou S.Q."/>
            <person name="Chen S.P."/>
            <person name="Lan S."/>
            <person name="Tsai W.C."/>
            <person name="Van de Peer Y."/>
            <person name="Liu Z.J."/>
        </authorList>
    </citation>
    <scope>NUCLEOTIDE SEQUENCE [LARGE SCALE GENOMIC DNA]</scope>
    <source>
        <strain evidence="1">Lor287</strain>
    </source>
</reference>
<evidence type="ECO:0000313" key="2">
    <source>
        <dbReference type="Proteomes" id="UP001418222"/>
    </source>
</evidence>
<gene>
    <name evidence="1" type="ORF">KSP39_PZI013102</name>
</gene>
<dbReference type="Proteomes" id="UP001418222">
    <property type="component" value="Unassembled WGS sequence"/>
</dbReference>
<evidence type="ECO:0008006" key="3">
    <source>
        <dbReference type="Google" id="ProtNLM"/>
    </source>
</evidence>
<comment type="caution">
    <text evidence="1">The sequence shown here is derived from an EMBL/GenBank/DDBJ whole genome shotgun (WGS) entry which is preliminary data.</text>
</comment>
<evidence type="ECO:0000313" key="1">
    <source>
        <dbReference type="EMBL" id="KAK8936381.1"/>
    </source>
</evidence>
<dbReference type="Gene3D" id="3.60.10.10">
    <property type="entry name" value="Endonuclease/exonuclease/phosphatase"/>
    <property type="match status" value="1"/>
</dbReference>
<dbReference type="PANTHER" id="PTHR33710">
    <property type="entry name" value="BNAC02G09200D PROTEIN"/>
    <property type="match status" value="1"/>
</dbReference>
<dbReference type="PANTHER" id="PTHR33710:SF71">
    <property type="entry name" value="ENDONUCLEASE_EXONUCLEASE_PHOSPHATASE DOMAIN-CONTAINING PROTEIN"/>
    <property type="match status" value="1"/>
</dbReference>
<accession>A0AAP0BDQ0</accession>
<protein>
    <recommendedName>
        <fullName evidence="3">Reverse transcriptase domain-containing protein</fullName>
    </recommendedName>
</protein>
<dbReference type="AlphaFoldDB" id="A0AAP0BDQ0"/>
<name>A0AAP0BDQ0_9ASPA</name>
<sequence length="643" mass="72360">MIVGGDFNCLLLPEERQGSRPFVYLQGSLEMDAAVTELDLQELGFTGSAFTWCNNQPGLGRVLGRLDRVFVNSIVLDVIPLGSVRHLPRVGSDHCPLLLALGHVQNARQSRWIRFEDTWLSYPMLRKLVSRSLLKVDVGDSVEVLQRKCRRTLQALFFWSKNKLQDLGAWKEILEAEIVELQRLESLDGGISEEQTQTLIAEVKDLLSIHAQLATWWKQHAKVELGNGSLVDNPEGIEAAFLDFFDRKWEGTAPILAGWPLLPSSPRLDGGAASLLLTKVSEEKIWGVIKAMKANRAPGLDSITSSFFVHFWPIVHTSVCRDIGNFFALGHIPSAWKETLVVLIPKCPNASRPDWFRPISLCQTIYKCFIAQEVVHKLAILTSATGFLAMKVDMEQAYDKMSWETLRQVLAMFGFPVEFARWILQCVEGPQFALLLNGRRVCTWTGKRINKSKSMVMFGKSTPTGKCNRLTRRLGFFRVREFTYLGITLAMRKLKRSDFSHLLLKVAAKVWAWGNRHLSLAGWATLIRSALLATPMFLYTHCHVPRKVHESFERLARFFLWQRAPSQCGMHYVSWEQCCSPSTGVDLASMGVNAAGILPFPQVSFGPVHWPSLAGGDHPTRFTGLAAHQGGRCMPLDRYTGRL</sequence>
<dbReference type="SUPFAM" id="SSF56219">
    <property type="entry name" value="DNase I-like"/>
    <property type="match status" value="1"/>
</dbReference>